<reference evidence="3" key="1">
    <citation type="journal article" date="2019" name="Int. J. Syst. Evol. Microbiol.">
        <title>The Global Catalogue of Microorganisms (GCM) 10K type strain sequencing project: providing services to taxonomists for standard genome sequencing and annotation.</title>
        <authorList>
            <consortium name="The Broad Institute Genomics Platform"/>
            <consortium name="The Broad Institute Genome Sequencing Center for Infectious Disease"/>
            <person name="Wu L."/>
            <person name="Ma J."/>
        </authorList>
    </citation>
    <scope>NUCLEOTIDE SEQUENCE [LARGE SCALE GENOMIC DNA]</scope>
    <source>
        <strain evidence="3">TBRC 5832</strain>
    </source>
</reference>
<dbReference type="Pfam" id="PF00089">
    <property type="entry name" value="Trypsin"/>
    <property type="match status" value="1"/>
</dbReference>
<dbReference type="InterPro" id="IPR001254">
    <property type="entry name" value="Trypsin_dom"/>
</dbReference>
<keyword evidence="3" id="KW-1185">Reference proteome</keyword>
<dbReference type="InterPro" id="IPR009003">
    <property type="entry name" value="Peptidase_S1_PA"/>
</dbReference>
<dbReference type="Gene3D" id="2.40.10.120">
    <property type="match status" value="1"/>
</dbReference>
<proteinExistence type="predicted"/>
<dbReference type="EC" id="3.4.21.-" evidence="2"/>
<accession>A0ABV8IUR2</accession>
<organism evidence="2 3">
    <name type="scientific">Actinoplanes subglobosus</name>
    <dbReference type="NCBI Taxonomy" id="1547892"/>
    <lineage>
        <taxon>Bacteria</taxon>
        <taxon>Bacillati</taxon>
        <taxon>Actinomycetota</taxon>
        <taxon>Actinomycetes</taxon>
        <taxon>Micromonosporales</taxon>
        <taxon>Micromonosporaceae</taxon>
        <taxon>Actinoplanes</taxon>
    </lineage>
</organism>
<dbReference type="Proteomes" id="UP001595867">
    <property type="component" value="Unassembled WGS sequence"/>
</dbReference>
<evidence type="ECO:0000259" key="1">
    <source>
        <dbReference type="Pfam" id="PF00089"/>
    </source>
</evidence>
<feature type="domain" description="Peptidase S1" evidence="1">
    <location>
        <begin position="147"/>
        <end position="308"/>
    </location>
</feature>
<dbReference type="RefSeq" id="WP_378067705.1">
    <property type="nucleotide sequence ID" value="NZ_JBHSBL010000016.1"/>
</dbReference>
<dbReference type="EMBL" id="JBHSBL010000016">
    <property type="protein sequence ID" value="MFC4066732.1"/>
    <property type="molecule type" value="Genomic_DNA"/>
</dbReference>
<evidence type="ECO:0000313" key="3">
    <source>
        <dbReference type="Proteomes" id="UP001595867"/>
    </source>
</evidence>
<protein>
    <submittedName>
        <fullName evidence="2">Trypsin-like serine protease</fullName>
        <ecNumber evidence="2">3.4.21.-</ecNumber>
    </submittedName>
</protein>
<keyword evidence="2" id="KW-0378">Hydrolase</keyword>
<dbReference type="GO" id="GO:0016787">
    <property type="term" value="F:hydrolase activity"/>
    <property type="evidence" value="ECO:0007669"/>
    <property type="project" value="UniProtKB-KW"/>
</dbReference>
<comment type="caution">
    <text evidence="2">The sequence shown here is derived from an EMBL/GenBank/DDBJ whole genome shotgun (WGS) entry which is preliminary data.</text>
</comment>
<sequence>MAQLTPPKIPDGPLQELNAALHDLHHAAGWPSLRTIRNQITPQSDGDQRARPYVASVARIHDVFSSPRLPAWGLLELIVESLATHAPGREAKIETARFHLLWRSAGKPGFDTDIRGIRPVRHSMVDEAFDPVRLLRAACVEIHTDPETFGSGCMLSDEIVLTAAFVTRRPFGGQEQEDQSAMFEVRGVGDQEFRVARLLEMTNLPRVEGHLNPNAASLRVEQPLDRSRALTLTTAHSDTLVGTQVVAGGVTDHGRFEATVMTVTGRRGDYLVASGGITDGVGGGPVISMTSGQLVGILSWRSSNKGQVGQVGIIPVEVIRRLKTSLGIDLG</sequence>
<dbReference type="SUPFAM" id="SSF50494">
    <property type="entry name" value="Trypsin-like serine proteases"/>
    <property type="match status" value="1"/>
</dbReference>
<evidence type="ECO:0000313" key="2">
    <source>
        <dbReference type="EMBL" id="MFC4066732.1"/>
    </source>
</evidence>
<gene>
    <name evidence="2" type="ORF">ACFO0C_17480</name>
</gene>
<name>A0ABV8IUR2_9ACTN</name>